<dbReference type="InterPro" id="IPR050782">
    <property type="entry name" value="PP1_regulatory_subunit_3"/>
</dbReference>
<feature type="region of interest" description="Disordered" evidence="1">
    <location>
        <begin position="68"/>
        <end position="236"/>
    </location>
</feature>
<evidence type="ECO:0000259" key="2">
    <source>
        <dbReference type="PROSITE" id="PS51159"/>
    </source>
</evidence>
<feature type="region of interest" description="Disordered" evidence="1">
    <location>
        <begin position="519"/>
        <end position="580"/>
    </location>
</feature>
<evidence type="ECO:0000313" key="3">
    <source>
        <dbReference type="EMBL" id="KAF7292172.1"/>
    </source>
</evidence>
<dbReference type="GO" id="GO:2001069">
    <property type="term" value="F:glycogen binding"/>
    <property type="evidence" value="ECO:0007669"/>
    <property type="project" value="TreeGrafter"/>
</dbReference>
<evidence type="ECO:0000313" key="4">
    <source>
        <dbReference type="Proteomes" id="UP000636479"/>
    </source>
</evidence>
<feature type="compositionally biased region" description="Polar residues" evidence="1">
    <location>
        <begin position="214"/>
        <end position="226"/>
    </location>
</feature>
<feature type="compositionally biased region" description="Basic and acidic residues" evidence="1">
    <location>
        <begin position="673"/>
        <end position="689"/>
    </location>
</feature>
<comment type="caution">
    <text evidence="3">The sequence shown here is derived from an EMBL/GenBank/DDBJ whole genome shotgun (WGS) entry which is preliminary data.</text>
</comment>
<dbReference type="InterPro" id="IPR005036">
    <property type="entry name" value="CBM21_dom"/>
</dbReference>
<dbReference type="GeneID" id="59351447"/>
<dbReference type="InterPro" id="IPR038175">
    <property type="entry name" value="CBM21_dom_sf"/>
</dbReference>
<protein>
    <submittedName>
        <fullName evidence="3">CBM21 domain-containing protein</fullName>
    </submittedName>
</protein>
<dbReference type="PANTHER" id="PTHR12307:SF36">
    <property type="entry name" value="GLYCOGEN-BINDING SUBUNIT 76A"/>
    <property type="match status" value="1"/>
</dbReference>
<feature type="compositionally biased region" description="Low complexity" evidence="1">
    <location>
        <begin position="696"/>
        <end position="708"/>
    </location>
</feature>
<feature type="compositionally biased region" description="Pro residues" evidence="1">
    <location>
        <begin position="528"/>
        <end position="540"/>
    </location>
</feature>
<feature type="domain" description="CBM21" evidence="2">
    <location>
        <begin position="354"/>
        <end position="510"/>
    </location>
</feature>
<feature type="region of interest" description="Disordered" evidence="1">
    <location>
        <begin position="663"/>
        <end position="733"/>
    </location>
</feature>
<feature type="compositionally biased region" description="Low complexity" evidence="1">
    <location>
        <begin position="614"/>
        <end position="627"/>
    </location>
</feature>
<evidence type="ECO:0000256" key="1">
    <source>
        <dbReference type="SAM" id="MobiDB-lite"/>
    </source>
</evidence>
<feature type="region of interest" description="Disordered" evidence="1">
    <location>
        <begin position="311"/>
        <end position="340"/>
    </location>
</feature>
<dbReference type="GO" id="GO:0000164">
    <property type="term" value="C:protein phosphatase type 1 complex"/>
    <property type="evidence" value="ECO:0007669"/>
    <property type="project" value="TreeGrafter"/>
</dbReference>
<dbReference type="Proteomes" id="UP000636479">
    <property type="component" value="Unassembled WGS sequence"/>
</dbReference>
<feature type="compositionally biased region" description="Basic and acidic residues" evidence="1">
    <location>
        <begin position="712"/>
        <end position="722"/>
    </location>
</feature>
<feature type="compositionally biased region" description="Low complexity" evidence="1">
    <location>
        <begin position="191"/>
        <end position="200"/>
    </location>
</feature>
<dbReference type="Pfam" id="PF03370">
    <property type="entry name" value="CBM_21"/>
    <property type="match status" value="1"/>
</dbReference>
<sequence>MALTRVERLHTPVLTAGLALRFPFHHHPPLPALPSTSTFRAPAVRCQRRPAYYSQLLHSETRGPGAFSSLGVLPRRTPPTSAKRFHFRADDEDGSSSSSDEQPVLSTTATTAMPAWAQPAKGRETDEEDGPPPPLRLRQLPSARPTRRSSACPSHAPAPPAPTTPPIPVRPALPGRASSQPVILLANGKPLKSSLKSSRSAPHVPSHHLRARSAPSTPALSPSGTGTPEEVEEEHDPAAFAAALGMEGEYVESPSTPKAVHFPPPDDGLETVRVFKRTARPASVSFPLGAEDETETETETDSGVRWVSAAVAGSGREGGRRTVSSPLNPSPRMAEERKEGEEWRYVVDAPGIPRARDGASMVVLESVSLETPPGELHLRGTLLVRNAAFEKHVFVRFTLDGWLTTSEVAAKYLASTPSGDPGPGWDRFGFSIRLTDYAHVQKGRGLVGRELEMVARFCVPWVAEGGAAPYVWCDSEEPTEKERERRWMGTGAPGPGEWWDNNGGKNYRVGFRAETATAPAPATTTSPAPGPPPASAPPSVPTSTIPFPRSSPQSASPLQPHLTLPVAIPPPPPPPPRTAHAQALAAKLGRLSLRNYAAPTPAPRPSSWAGFVHSSPPREQSSPPRLSPLVINEPLPAANAQAGVGLYWPWGRTAVAPEVVVTEVPEEDESDSDREGDGNSLLAERREEETPPTSPLGARGLAGLLEAGDGAGKAEKETETEVRGPPTGAETSSSVYRAFVQQWCFAGAG</sequence>
<gene>
    <name evidence="3" type="ORF">MIND_01244300</name>
</gene>
<name>A0A8H6VSB3_9AGAR</name>
<feature type="region of interest" description="Disordered" evidence="1">
    <location>
        <begin position="596"/>
        <end position="627"/>
    </location>
</feature>
<dbReference type="PROSITE" id="PS51159">
    <property type="entry name" value="CBM21"/>
    <property type="match status" value="1"/>
</dbReference>
<dbReference type="RefSeq" id="XP_037214899.1">
    <property type="nucleotide sequence ID" value="XM_037368931.1"/>
</dbReference>
<dbReference type="OrthoDB" id="1881at2759"/>
<accession>A0A8H6VSB3</accession>
<proteinExistence type="predicted"/>
<dbReference type="GO" id="GO:0008157">
    <property type="term" value="F:protein phosphatase 1 binding"/>
    <property type="evidence" value="ECO:0007669"/>
    <property type="project" value="TreeGrafter"/>
</dbReference>
<dbReference type="AlphaFoldDB" id="A0A8H6VSB3"/>
<dbReference type="Gene3D" id="2.60.40.2440">
    <property type="entry name" value="Carbohydrate binding type-21 domain"/>
    <property type="match status" value="1"/>
</dbReference>
<feature type="region of interest" description="Disordered" evidence="1">
    <location>
        <begin position="476"/>
        <end position="502"/>
    </location>
</feature>
<feature type="compositionally biased region" description="Basic and acidic residues" evidence="1">
    <location>
        <begin position="478"/>
        <end position="487"/>
    </location>
</feature>
<keyword evidence="4" id="KW-1185">Reference proteome</keyword>
<organism evidence="3 4">
    <name type="scientific">Mycena indigotica</name>
    <dbReference type="NCBI Taxonomy" id="2126181"/>
    <lineage>
        <taxon>Eukaryota</taxon>
        <taxon>Fungi</taxon>
        <taxon>Dikarya</taxon>
        <taxon>Basidiomycota</taxon>
        <taxon>Agaricomycotina</taxon>
        <taxon>Agaricomycetes</taxon>
        <taxon>Agaricomycetidae</taxon>
        <taxon>Agaricales</taxon>
        <taxon>Marasmiineae</taxon>
        <taxon>Mycenaceae</taxon>
        <taxon>Mycena</taxon>
    </lineage>
</organism>
<feature type="compositionally biased region" description="Pro residues" evidence="1">
    <location>
        <begin position="156"/>
        <end position="171"/>
    </location>
</feature>
<feature type="compositionally biased region" description="Pro residues" evidence="1">
    <location>
        <begin position="567"/>
        <end position="577"/>
    </location>
</feature>
<reference evidence="3" key="1">
    <citation type="submission" date="2020-05" db="EMBL/GenBank/DDBJ databases">
        <title>Mycena genomes resolve the evolution of fungal bioluminescence.</title>
        <authorList>
            <person name="Tsai I.J."/>
        </authorList>
    </citation>
    <scope>NUCLEOTIDE SEQUENCE</scope>
    <source>
        <strain evidence="3">171206Taipei</strain>
    </source>
</reference>
<dbReference type="GO" id="GO:0005979">
    <property type="term" value="P:regulation of glycogen biosynthetic process"/>
    <property type="evidence" value="ECO:0007669"/>
    <property type="project" value="TreeGrafter"/>
</dbReference>
<dbReference type="EMBL" id="JACAZF010000012">
    <property type="protein sequence ID" value="KAF7292172.1"/>
    <property type="molecule type" value="Genomic_DNA"/>
</dbReference>
<dbReference type="PANTHER" id="PTHR12307">
    <property type="entry name" value="PROTEIN PHOSPHATASE 1 REGULATORY SUBUNIT"/>
    <property type="match status" value="1"/>
</dbReference>